<protein>
    <submittedName>
        <fullName evidence="1">Uncharacterized protein</fullName>
    </submittedName>
</protein>
<gene>
    <name evidence="1" type="ORF">QM480_17175</name>
</gene>
<dbReference type="EMBL" id="JASHID010000014">
    <property type="protein sequence ID" value="MDI9866077.1"/>
    <property type="molecule type" value="Genomic_DNA"/>
</dbReference>
<accession>A0ABT6YR70</accession>
<keyword evidence="2" id="KW-1185">Reference proteome</keyword>
<dbReference type="RefSeq" id="WP_283370971.1">
    <property type="nucleotide sequence ID" value="NZ_JASHID010000014.1"/>
</dbReference>
<dbReference type="Proteomes" id="UP001236569">
    <property type="component" value="Unassembled WGS sequence"/>
</dbReference>
<evidence type="ECO:0000313" key="1">
    <source>
        <dbReference type="EMBL" id="MDI9866077.1"/>
    </source>
</evidence>
<organism evidence="1 2">
    <name type="scientific">Flectobacillus longus</name>
    <dbReference type="NCBI Taxonomy" id="2984207"/>
    <lineage>
        <taxon>Bacteria</taxon>
        <taxon>Pseudomonadati</taxon>
        <taxon>Bacteroidota</taxon>
        <taxon>Cytophagia</taxon>
        <taxon>Cytophagales</taxon>
        <taxon>Flectobacillaceae</taxon>
        <taxon>Flectobacillus</taxon>
    </lineage>
</organism>
<reference evidence="1 2" key="1">
    <citation type="submission" date="2023-05" db="EMBL/GenBank/DDBJ databases">
        <title>Novel species of genus Flectobacillus isolated from stream in China.</title>
        <authorList>
            <person name="Lu H."/>
        </authorList>
    </citation>
    <scope>NUCLEOTIDE SEQUENCE [LARGE SCALE GENOMIC DNA]</scope>
    <source>
        <strain evidence="1 2">DC10W</strain>
    </source>
</reference>
<comment type="caution">
    <text evidence="1">The sequence shown here is derived from an EMBL/GenBank/DDBJ whole genome shotgun (WGS) entry which is preliminary data.</text>
</comment>
<sequence>MVTFTDKSIIVEMPSNTPFEDYVSLMWALFEVSSQVIRSAENYGNIDSFYPIEYFVKSLTTLDGKQCCKMDELMKQVFLNQKQS</sequence>
<name>A0ABT6YR70_9BACT</name>
<proteinExistence type="predicted"/>
<evidence type="ECO:0000313" key="2">
    <source>
        <dbReference type="Proteomes" id="UP001236569"/>
    </source>
</evidence>